<gene>
    <name evidence="2" type="ORF">ALO_21007</name>
</gene>
<dbReference type="OrthoDB" id="5324142at2"/>
<dbReference type="Pfam" id="PF10087">
    <property type="entry name" value="DUF2325"/>
    <property type="match status" value="1"/>
</dbReference>
<sequence>MSVMIVGADHLGTLEKKLQDMGIPVAAHVTGRNANDQSRIRIPKATSLVVVMTDYLNHNTARYIKKSAKSQGVPLVFAKRSWSDLQQQLELAGISGL</sequence>
<dbReference type="STRING" id="1009370.ALO_21007"/>
<dbReference type="InterPro" id="IPR016772">
    <property type="entry name" value="UCP020408"/>
</dbReference>
<dbReference type="EMBL" id="AFGF01000270">
    <property type="protein sequence ID" value="EGO61881.1"/>
    <property type="molecule type" value="Genomic_DNA"/>
</dbReference>
<evidence type="ECO:0000256" key="1">
    <source>
        <dbReference type="ARBA" id="ARBA00007189"/>
    </source>
</evidence>
<dbReference type="eggNOG" id="COG4378">
    <property type="taxonomic scope" value="Bacteria"/>
</dbReference>
<evidence type="ECO:0008006" key="4">
    <source>
        <dbReference type="Google" id="ProtNLM"/>
    </source>
</evidence>
<protein>
    <recommendedName>
        <fullName evidence="4">Dihydroorotate dehydrogenase</fullName>
    </recommendedName>
</protein>
<comment type="similarity">
    <text evidence="1">Belongs to the UPF0751 family.</text>
</comment>
<evidence type="ECO:0000313" key="3">
    <source>
        <dbReference type="Proteomes" id="UP000003240"/>
    </source>
</evidence>
<evidence type="ECO:0000313" key="2">
    <source>
        <dbReference type="EMBL" id="EGO61881.1"/>
    </source>
</evidence>
<keyword evidence="3" id="KW-1185">Reference proteome</keyword>
<name>F7NQ04_9FIRM</name>
<proteinExistence type="inferred from homology"/>
<organism evidence="2 3">
    <name type="scientific">Acetonema longum DSM 6540</name>
    <dbReference type="NCBI Taxonomy" id="1009370"/>
    <lineage>
        <taxon>Bacteria</taxon>
        <taxon>Bacillati</taxon>
        <taxon>Bacillota</taxon>
        <taxon>Negativicutes</taxon>
        <taxon>Acetonemataceae</taxon>
        <taxon>Acetonema</taxon>
    </lineage>
</organism>
<dbReference type="PIRSF" id="PIRSF020408">
    <property type="entry name" value="UCP020408"/>
    <property type="match status" value="1"/>
</dbReference>
<dbReference type="AlphaFoldDB" id="F7NQ04"/>
<comment type="caution">
    <text evidence="2">The sequence shown here is derived from an EMBL/GenBank/DDBJ whole genome shotgun (WGS) entry which is preliminary data.</text>
</comment>
<dbReference type="RefSeq" id="WP_004099789.1">
    <property type="nucleotide sequence ID" value="NZ_AFGF01000270.1"/>
</dbReference>
<accession>F7NQ04</accession>
<dbReference type="Proteomes" id="UP000003240">
    <property type="component" value="Unassembled WGS sequence"/>
</dbReference>
<reference evidence="2 3" key="1">
    <citation type="journal article" date="2011" name="EMBO J.">
        <title>Structural diversity of bacterial flagellar motors.</title>
        <authorList>
            <person name="Chen S."/>
            <person name="Beeby M."/>
            <person name="Murphy G.E."/>
            <person name="Leadbetter J.R."/>
            <person name="Hendrixson D.R."/>
            <person name="Briegel A."/>
            <person name="Li Z."/>
            <person name="Shi J."/>
            <person name="Tocheva E.I."/>
            <person name="Muller A."/>
            <person name="Dobro M.J."/>
            <person name="Jensen G.J."/>
        </authorList>
    </citation>
    <scope>NUCLEOTIDE SEQUENCE [LARGE SCALE GENOMIC DNA]</scope>
    <source>
        <strain evidence="2 3">DSM 6540</strain>
    </source>
</reference>